<feature type="compositionally biased region" description="Low complexity" evidence="6">
    <location>
        <begin position="145"/>
        <end position="192"/>
    </location>
</feature>
<feature type="compositionally biased region" description="Basic and acidic residues" evidence="6">
    <location>
        <begin position="551"/>
        <end position="560"/>
    </location>
</feature>
<evidence type="ECO:0000256" key="3">
    <source>
        <dbReference type="ARBA" id="ARBA00023015"/>
    </source>
</evidence>
<dbReference type="AlphaFoldDB" id="A0A060T6D0"/>
<dbReference type="GO" id="GO:0000228">
    <property type="term" value="C:nuclear chromosome"/>
    <property type="evidence" value="ECO:0007669"/>
    <property type="project" value="InterPro"/>
</dbReference>
<organism evidence="7">
    <name type="scientific">Blastobotrys adeninivorans</name>
    <name type="common">Yeast</name>
    <name type="synonym">Arxula adeninivorans</name>
    <dbReference type="NCBI Taxonomy" id="409370"/>
    <lineage>
        <taxon>Eukaryota</taxon>
        <taxon>Fungi</taxon>
        <taxon>Dikarya</taxon>
        <taxon>Ascomycota</taxon>
        <taxon>Saccharomycotina</taxon>
        <taxon>Dipodascomycetes</taxon>
        <taxon>Dipodascales</taxon>
        <taxon>Trichomonascaceae</taxon>
        <taxon>Blastobotrys</taxon>
    </lineage>
</organism>
<feature type="region of interest" description="Disordered" evidence="6">
    <location>
        <begin position="1"/>
        <end position="53"/>
    </location>
</feature>
<feature type="compositionally biased region" description="Low complexity" evidence="6">
    <location>
        <begin position="7"/>
        <end position="23"/>
    </location>
</feature>
<evidence type="ECO:0000313" key="7">
    <source>
        <dbReference type="EMBL" id="CDP34701.1"/>
    </source>
</evidence>
<keyword evidence="5" id="KW-0539">Nucleus</keyword>
<feature type="compositionally biased region" description="Basic residues" evidence="6">
    <location>
        <begin position="561"/>
        <end position="571"/>
    </location>
</feature>
<keyword evidence="4" id="KW-0804">Transcription</keyword>
<proteinExistence type="inferred from homology"/>
<dbReference type="PhylomeDB" id="A0A060T6D0"/>
<accession>A0A060T6D0</accession>
<dbReference type="InterPro" id="IPR006939">
    <property type="entry name" value="SNF5"/>
</dbReference>
<sequence length="710" mass="79701">MSFQLHQYGGPPQQQQQQYSYSPTPDMNNANASQASSPYGGPGGPGGQAMGGAQFQPQTQQQMMGGGQQFAARQFRNTYTPGPQGQEAMMMRAAAAQGAQGVKYPGQARAQMAPQFQQQQAQAYQARNFGQPQYQQQLAAQQMAQQVPQQMGAPAAGGAPPAGLFQQQPQQQQQQQQRLQQQIQPVQSPQVANATGSQVSAAPLSAPVPPAGYSSPRKVLQVTGDIEKDKQLMESDPAGAKVTRLIKRDAQYDEILRNKEQRNAEIIRRKQVELEYLNQLRALRHSQPNVVFQEGYQGYGNSWTTVPKPRLIYPHERKRFKRLSKELVMTDDQEDMVANAPEMLVPVRVEFDAENKFRLRDTFTWNLNEKALTVAQFSENLLDDFSIPIQYAPQVAQAITEQINDFHPHVYSSEDPTTVATADLPDRDDDLRILIKLDITIGQHNLVDQFEWDINCPENNPEQFAEVMCNEMCLPGEFVTAIAHTIREQSQMYTKSLFLVGHGFDGRLVEDDDIRKEICPRVLPTDFLRPKAVIKEYTPTLYEIAEAELDRQDKDRERESRRKRRQGRTGRRGGPMLPDLKETIRTFRTPVYNAILPGGIDRNLEILRREARVEEQSEDEADEEMTGFSSSRSRRGRQAAYLAHAAIAGQNKSASASPGPAKAALAGQTFTRPPTANLEQRTRATPANGESFIVRLRVPRLREILANRAY</sequence>
<keyword evidence="3" id="KW-0805">Transcription regulation</keyword>
<name>A0A060T6D0_BLAAD</name>
<evidence type="ECO:0000256" key="4">
    <source>
        <dbReference type="ARBA" id="ARBA00023163"/>
    </source>
</evidence>
<dbReference type="PANTHER" id="PTHR10019">
    <property type="entry name" value="SNF5"/>
    <property type="match status" value="1"/>
</dbReference>
<protein>
    <submittedName>
        <fullName evidence="7">ARAD1C18546p</fullName>
    </submittedName>
</protein>
<feature type="region of interest" description="Disordered" evidence="6">
    <location>
        <begin position="551"/>
        <end position="578"/>
    </location>
</feature>
<evidence type="ECO:0000256" key="2">
    <source>
        <dbReference type="ARBA" id="ARBA00010239"/>
    </source>
</evidence>
<reference evidence="7" key="2">
    <citation type="submission" date="2014-06" db="EMBL/GenBank/DDBJ databases">
        <title>The complete genome of Blastobotrys (Arxula) adeninivorans LS3 - a yeast of biotechnological interest.</title>
        <authorList>
            <person name="Kunze G."/>
            <person name="Gaillardin C."/>
            <person name="Czernicka M."/>
            <person name="Durrens P."/>
            <person name="Martin T."/>
            <person name="Boer E."/>
            <person name="Gabaldon T."/>
            <person name="Cruz J."/>
            <person name="Talla E."/>
            <person name="Marck C."/>
            <person name="Goffeau A."/>
            <person name="Barbe V."/>
            <person name="Baret P."/>
            <person name="Baronian K."/>
            <person name="Beier S."/>
            <person name="Bleykasten C."/>
            <person name="Bode R."/>
            <person name="Casaregola S."/>
            <person name="Despons L."/>
            <person name="Fairhead C."/>
            <person name="Giersberg M."/>
            <person name="Gierski P."/>
            <person name="Hahnel U."/>
            <person name="Hartmann A."/>
            <person name="Jankowska D."/>
            <person name="Jubin C."/>
            <person name="Jung P."/>
            <person name="Lafontaine I."/>
            <person name="Leh-Louis V."/>
            <person name="Lemaire M."/>
            <person name="Marcet-Houben M."/>
            <person name="Mascher M."/>
            <person name="Morel G."/>
            <person name="Richard G.-F."/>
            <person name="Riechen J."/>
            <person name="Sacerdot C."/>
            <person name="Sarkar A."/>
            <person name="Savel G."/>
            <person name="Schacherer J."/>
            <person name="Sherman D."/>
            <person name="Straub M.-L."/>
            <person name="Stein N."/>
            <person name="Thierry A."/>
            <person name="Trautwein-Schult A."/>
            <person name="Westhof E."/>
            <person name="Worch S."/>
            <person name="Dujon B."/>
            <person name="Souciet J.-L."/>
            <person name="Wincker P."/>
            <person name="Scholz U."/>
            <person name="Neuveglise N."/>
        </authorList>
    </citation>
    <scope>NUCLEOTIDE SEQUENCE</scope>
    <source>
        <strain evidence="7">LS3</strain>
    </source>
</reference>
<comment type="subcellular location">
    <subcellularLocation>
        <location evidence="1">Nucleus</location>
    </subcellularLocation>
</comment>
<evidence type="ECO:0000256" key="1">
    <source>
        <dbReference type="ARBA" id="ARBA00004123"/>
    </source>
</evidence>
<dbReference type="GO" id="GO:0006338">
    <property type="term" value="P:chromatin remodeling"/>
    <property type="evidence" value="ECO:0007669"/>
    <property type="project" value="InterPro"/>
</dbReference>
<comment type="similarity">
    <text evidence="2">Belongs to the SNF5 family.</text>
</comment>
<reference evidence="7" key="1">
    <citation type="submission" date="2014-02" db="EMBL/GenBank/DDBJ databases">
        <authorList>
            <person name="Genoscope - CEA"/>
        </authorList>
    </citation>
    <scope>NUCLEOTIDE SEQUENCE</scope>
    <source>
        <strain evidence="7">LS3</strain>
    </source>
</reference>
<evidence type="ECO:0000256" key="5">
    <source>
        <dbReference type="ARBA" id="ARBA00023242"/>
    </source>
</evidence>
<feature type="compositionally biased region" description="Gly residues" evidence="6">
    <location>
        <begin position="40"/>
        <end position="50"/>
    </location>
</feature>
<feature type="region of interest" description="Disordered" evidence="6">
    <location>
        <begin position="145"/>
        <end position="216"/>
    </location>
</feature>
<evidence type="ECO:0000256" key="6">
    <source>
        <dbReference type="SAM" id="MobiDB-lite"/>
    </source>
</evidence>
<gene>
    <name evidence="7" type="ORF">GNLVRS02_ARAD1C18546g</name>
</gene>
<dbReference type="EMBL" id="HG937693">
    <property type="protein sequence ID" value="CDP34701.1"/>
    <property type="molecule type" value="Genomic_DNA"/>
</dbReference>
<feature type="compositionally biased region" description="Acidic residues" evidence="6">
    <location>
        <begin position="616"/>
        <end position="625"/>
    </location>
</feature>
<dbReference type="Pfam" id="PF04855">
    <property type="entry name" value="SNF5"/>
    <property type="match status" value="1"/>
</dbReference>
<feature type="region of interest" description="Disordered" evidence="6">
    <location>
        <begin position="613"/>
        <end position="636"/>
    </location>
</feature>